<dbReference type="AlphaFoldDB" id="A0A1X6YL37"/>
<dbReference type="InterPro" id="IPR048254">
    <property type="entry name" value="CDP_ALCOHOL_P_TRANSF_CS"/>
</dbReference>
<name>A0A1X6YL37_9RHOB</name>
<dbReference type="RefSeq" id="WP_085790697.1">
    <property type="nucleotide sequence ID" value="NZ_FWFK01000001.1"/>
</dbReference>
<comment type="similarity">
    <text evidence="2">Belongs to the CDP-alcohol phosphatidyltransferase class-I family.</text>
</comment>
<dbReference type="InterPro" id="IPR000462">
    <property type="entry name" value="CDP-OH_P_trans"/>
</dbReference>
<dbReference type="EMBL" id="FWFK01000001">
    <property type="protein sequence ID" value="SLN24336.1"/>
    <property type="molecule type" value="Genomic_DNA"/>
</dbReference>
<keyword evidence="1 2" id="KW-0808">Transferase</keyword>
<reference evidence="4 5" key="1">
    <citation type="submission" date="2017-03" db="EMBL/GenBank/DDBJ databases">
        <authorList>
            <person name="Afonso C.L."/>
            <person name="Miller P.J."/>
            <person name="Scott M.A."/>
            <person name="Spackman E."/>
            <person name="Goraichik I."/>
            <person name="Dimitrov K.M."/>
            <person name="Suarez D.L."/>
            <person name="Swayne D.E."/>
        </authorList>
    </citation>
    <scope>NUCLEOTIDE SEQUENCE [LARGE SCALE GENOMIC DNA]</scope>
    <source>
        <strain evidence="4 5">CECT 8625</strain>
    </source>
</reference>
<evidence type="ECO:0000256" key="3">
    <source>
        <dbReference type="SAM" id="Phobius"/>
    </source>
</evidence>
<sequence>MLDAAARRLIDPPLNTAGRWLARTGATPDMVTLAGLCLGLACAVAVALGAFALALVLLILSRLADGLDGAVARATRPSDYGGYLDIVSDFLFYGAVPFGFVLVDPGANAVAGAFLLWSFYFNGASFLGYAILAERHDLRTAAQGVKSLYYSNGLLEGTETILFFVLLCILPGYFPQLAWAFGTLCFASGALRLWGARAAFRSEE</sequence>
<organism evidence="4 5">
    <name type="scientific">Roseivivax jejudonensis</name>
    <dbReference type="NCBI Taxonomy" id="1529041"/>
    <lineage>
        <taxon>Bacteria</taxon>
        <taxon>Pseudomonadati</taxon>
        <taxon>Pseudomonadota</taxon>
        <taxon>Alphaproteobacteria</taxon>
        <taxon>Rhodobacterales</taxon>
        <taxon>Roseobacteraceae</taxon>
        <taxon>Roseivivax</taxon>
    </lineage>
</organism>
<dbReference type="GO" id="GO:0016780">
    <property type="term" value="F:phosphotransferase activity, for other substituted phosphate groups"/>
    <property type="evidence" value="ECO:0007669"/>
    <property type="project" value="InterPro"/>
</dbReference>
<evidence type="ECO:0000256" key="2">
    <source>
        <dbReference type="RuleBase" id="RU003750"/>
    </source>
</evidence>
<keyword evidence="3" id="KW-0812">Transmembrane</keyword>
<dbReference type="InterPro" id="IPR043130">
    <property type="entry name" value="CDP-OH_PTrfase_TM_dom"/>
</dbReference>
<accession>A0A1X6YL37</accession>
<keyword evidence="3" id="KW-1133">Transmembrane helix</keyword>
<evidence type="ECO:0000256" key="1">
    <source>
        <dbReference type="ARBA" id="ARBA00022679"/>
    </source>
</evidence>
<feature type="transmembrane region" description="Helical" evidence="3">
    <location>
        <begin position="80"/>
        <end position="103"/>
    </location>
</feature>
<feature type="transmembrane region" description="Helical" evidence="3">
    <location>
        <begin position="109"/>
        <end position="132"/>
    </location>
</feature>
<dbReference type="Gene3D" id="1.20.120.1760">
    <property type="match status" value="1"/>
</dbReference>
<feature type="transmembrane region" description="Helical" evidence="3">
    <location>
        <begin position="153"/>
        <end position="173"/>
    </location>
</feature>
<keyword evidence="5" id="KW-1185">Reference proteome</keyword>
<dbReference type="Pfam" id="PF01066">
    <property type="entry name" value="CDP-OH_P_transf"/>
    <property type="match status" value="1"/>
</dbReference>
<evidence type="ECO:0000313" key="5">
    <source>
        <dbReference type="Proteomes" id="UP000193570"/>
    </source>
</evidence>
<dbReference type="Proteomes" id="UP000193570">
    <property type="component" value="Unassembled WGS sequence"/>
</dbReference>
<keyword evidence="3" id="KW-0472">Membrane</keyword>
<dbReference type="GO" id="GO:0016020">
    <property type="term" value="C:membrane"/>
    <property type="evidence" value="ECO:0007669"/>
    <property type="project" value="InterPro"/>
</dbReference>
<dbReference type="OrthoDB" id="9790577at2"/>
<gene>
    <name evidence="4" type="primary">ynjF</name>
    <name evidence="4" type="ORF">ROJ8625_01002</name>
</gene>
<dbReference type="PROSITE" id="PS00379">
    <property type="entry name" value="CDP_ALCOHOL_P_TRANSF"/>
    <property type="match status" value="1"/>
</dbReference>
<protein>
    <submittedName>
        <fullName evidence="4">Inner membrane protein YnjF</fullName>
    </submittedName>
</protein>
<proteinExistence type="inferred from homology"/>
<feature type="transmembrane region" description="Helical" evidence="3">
    <location>
        <begin position="33"/>
        <end position="60"/>
    </location>
</feature>
<evidence type="ECO:0000313" key="4">
    <source>
        <dbReference type="EMBL" id="SLN24336.1"/>
    </source>
</evidence>
<dbReference type="GO" id="GO:0008654">
    <property type="term" value="P:phospholipid biosynthetic process"/>
    <property type="evidence" value="ECO:0007669"/>
    <property type="project" value="InterPro"/>
</dbReference>